<evidence type="ECO:0008006" key="3">
    <source>
        <dbReference type="Google" id="ProtNLM"/>
    </source>
</evidence>
<reference evidence="1 2" key="1">
    <citation type="submission" date="2018-08" db="EMBL/GenBank/DDBJ databases">
        <title>Pallidiluteibacterium maritimus gen. nov., sp. nov., isolated from coastal sediment.</title>
        <authorList>
            <person name="Zhou L.Y."/>
        </authorList>
    </citation>
    <scope>NUCLEOTIDE SEQUENCE [LARGE SCALE GENOMIC DNA]</scope>
    <source>
        <strain evidence="1 2">XSD2</strain>
    </source>
</reference>
<accession>A0A399T0I0</accession>
<keyword evidence="2" id="KW-1185">Reference proteome</keyword>
<comment type="caution">
    <text evidence="1">The sequence shown here is derived from an EMBL/GenBank/DDBJ whole genome shotgun (WGS) entry which is preliminary data.</text>
</comment>
<protein>
    <recommendedName>
        <fullName evidence="3">Methane oxygenase PmoA</fullName>
    </recommendedName>
</protein>
<dbReference type="EMBL" id="QWGR01000005">
    <property type="protein sequence ID" value="RIJ48145.1"/>
    <property type="molecule type" value="Genomic_DNA"/>
</dbReference>
<dbReference type="RefSeq" id="WP_119437875.1">
    <property type="nucleotide sequence ID" value="NZ_QWGR01000005.1"/>
</dbReference>
<dbReference type="Proteomes" id="UP000265926">
    <property type="component" value="Unassembled WGS sequence"/>
</dbReference>
<organism evidence="1 2">
    <name type="scientific">Maribellus luteus</name>
    <dbReference type="NCBI Taxonomy" id="2305463"/>
    <lineage>
        <taxon>Bacteria</taxon>
        <taxon>Pseudomonadati</taxon>
        <taxon>Bacteroidota</taxon>
        <taxon>Bacteroidia</taxon>
        <taxon>Marinilabiliales</taxon>
        <taxon>Prolixibacteraceae</taxon>
        <taxon>Maribellus</taxon>
    </lineage>
</organism>
<dbReference type="Pfam" id="PF14100">
    <property type="entry name" value="DUF6807"/>
    <property type="match status" value="1"/>
</dbReference>
<sequence>MKIRTINICASLFLGISVICGCQEKKQMVEVKVDPADKKVEVTVDGKLFTSYIYPNTIMKPTLWPLMSPAGNMLTRSFPLAEKEGDRADHPHHVGVWLNYGDVNGLDFWNNSEAIPEEKRSGYGTIFHESVDKAESGEGKGVLETSAEWKSPDNQVLLDESTHFDFIALSPDVRIIDRTTTLTAVADEVNFNDNKEGMYAIRVARELELPSDKPTDLVDSHGVVTRVESMDNSKITGNYHSADGVEGEDVWATRSRWMRLSGVINGENVSLVIIDNPSNVGYPTYWHARGYGLFSANPLGQKVFSDGKQELNYFLKKGESTVFKYRLVVTSKNMSDEEINRLADEFAKE</sequence>
<dbReference type="InterPro" id="IPR029475">
    <property type="entry name" value="DUF6807"/>
</dbReference>
<gene>
    <name evidence="1" type="ORF">D1614_10425</name>
</gene>
<proteinExistence type="predicted"/>
<name>A0A399T0I0_9BACT</name>
<dbReference type="AlphaFoldDB" id="A0A399T0I0"/>
<dbReference type="PROSITE" id="PS51257">
    <property type="entry name" value="PROKAR_LIPOPROTEIN"/>
    <property type="match status" value="1"/>
</dbReference>
<dbReference type="OrthoDB" id="2540540at2"/>
<evidence type="ECO:0000313" key="1">
    <source>
        <dbReference type="EMBL" id="RIJ48145.1"/>
    </source>
</evidence>
<evidence type="ECO:0000313" key="2">
    <source>
        <dbReference type="Proteomes" id="UP000265926"/>
    </source>
</evidence>